<keyword evidence="2" id="KW-0378">Hydrolase</keyword>
<keyword evidence="2" id="KW-0547">Nucleotide-binding</keyword>
<reference evidence="3" key="1">
    <citation type="journal article" date="2019" name="Int. J. Syst. Evol. Microbiol.">
        <title>The Global Catalogue of Microorganisms (GCM) 10K type strain sequencing project: providing services to taxonomists for standard genome sequencing and annotation.</title>
        <authorList>
            <consortium name="The Broad Institute Genomics Platform"/>
            <consortium name="The Broad Institute Genome Sequencing Center for Infectious Disease"/>
            <person name="Wu L."/>
            <person name="Ma J."/>
        </authorList>
    </citation>
    <scope>NUCLEOTIDE SEQUENCE [LARGE SCALE GENOMIC DNA]</scope>
    <source>
        <strain evidence="3">S1</strain>
    </source>
</reference>
<name>A0ABW4C3N9_9BACL</name>
<keyword evidence="3" id="KW-1185">Reference proteome</keyword>
<dbReference type="GO" id="GO:0004386">
    <property type="term" value="F:helicase activity"/>
    <property type="evidence" value="ECO:0007669"/>
    <property type="project" value="UniProtKB-KW"/>
</dbReference>
<sequence>MKLSLSACVKGLSQEVCRQVADVYKCDAEPERLTDAILQNLKTGSFMKRAHPWERTLMEFLSFHWGDQVVTEERLSEQAPLSPSRSRIATVLLRRKGLLFRLRQPGLGWVLWCPREVRRSFLHARVSLPSPSVEKDEEASQGFRGLWDPLFHFAVLLEGKGLTLTREGRVPRREERKLDAELELEEKWLAPSRWGEGVGSPALKLVADFLRALDILQEKGRQWRIQRVPFRRWLQKSWPERIDELFHLTEEFLLKDRPKWDGLWWWMERQLTDWISAQEICRGWLGEIGEPPRPGWVKEVEERWLYPLAAMGWIEAQSEGGRERWRWASWFRGGEALPMMKGYVKPDLEVLLPPFSPLIHRFLLAQFADYMGGETLFSYMLTPDSVRRGAKWGLSAERMLDTLREISGGLVPEAVVETIRLWARENRPLLKKGWVLQFPAEDLSSQGIRELNPHLERLAEGVFFLPEDEVDSIRKQLVEEGHPPLEPAAIHWWTSTSPLLEPAEEVRAGVTVESRFPSLEEAVPGFNRLPKVWTAGLRSYHLGTLRNLLRQATEMNLDLLIRSGENPPLRLTPLQMFQKEGYWHVTGSDEEGRSRNYTLEDLQEVQILTPWQADS</sequence>
<dbReference type="Pfam" id="PF13625">
    <property type="entry name" value="Helicase_C_3"/>
    <property type="match status" value="1"/>
</dbReference>
<dbReference type="RefSeq" id="WP_380162003.1">
    <property type="nucleotide sequence ID" value="NZ_JBHTNU010000001.1"/>
</dbReference>
<evidence type="ECO:0000313" key="2">
    <source>
        <dbReference type="EMBL" id="MFD1425339.1"/>
    </source>
</evidence>
<comment type="caution">
    <text evidence="2">The sequence shown here is derived from an EMBL/GenBank/DDBJ whole genome shotgun (WGS) entry which is preliminary data.</text>
</comment>
<organism evidence="2 3">
    <name type="scientific">Kroppenstedtia sanguinis</name>
    <dbReference type="NCBI Taxonomy" id="1380684"/>
    <lineage>
        <taxon>Bacteria</taxon>
        <taxon>Bacillati</taxon>
        <taxon>Bacillota</taxon>
        <taxon>Bacilli</taxon>
        <taxon>Bacillales</taxon>
        <taxon>Thermoactinomycetaceae</taxon>
        <taxon>Kroppenstedtia</taxon>
    </lineage>
</organism>
<accession>A0ABW4C3N9</accession>
<evidence type="ECO:0000259" key="1">
    <source>
        <dbReference type="Pfam" id="PF13625"/>
    </source>
</evidence>
<protein>
    <submittedName>
        <fullName evidence="2">Helicase-associated domain-containing protein</fullName>
    </submittedName>
</protein>
<keyword evidence="2" id="KW-0067">ATP-binding</keyword>
<dbReference type="EMBL" id="JBHTNU010000001">
    <property type="protein sequence ID" value="MFD1425339.1"/>
    <property type="molecule type" value="Genomic_DNA"/>
</dbReference>
<dbReference type="Proteomes" id="UP001597282">
    <property type="component" value="Unassembled WGS sequence"/>
</dbReference>
<feature type="domain" description="Helicase XPB/Ssl2 N-terminal" evidence="1">
    <location>
        <begin position="344"/>
        <end position="424"/>
    </location>
</feature>
<evidence type="ECO:0000313" key="3">
    <source>
        <dbReference type="Proteomes" id="UP001597282"/>
    </source>
</evidence>
<gene>
    <name evidence="2" type="ORF">ACFQ4Y_00115</name>
</gene>
<dbReference type="InterPro" id="IPR032830">
    <property type="entry name" value="XPB/Ssl2_N"/>
</dbReference>
<keyword evidence="2" id="KW-0347">Helicase</keyword>
<proteinExistence type="predicted"/>